<proteinExistence type="predicted"/>
<sequence length="52" mass="5282">MSADDAAMSVMSVIATIEDAFAAAGPTSGATANPTATKTVSSKRITRLKHMV</sequence>
<organism evidence="1 2">
    <name type="scientific">Afipia massiliensis</name>
    <dbReference type="NCBI Taxonomy" id="211460"/>
    <lineage>
        <taxon>Bacteria</taxon>
        <taxon>Pseudomonadati</taxon>
        <taxon>Pseudomonadota</taxon>
        <taxon>Alphaproteobacteria</taxon>
        <taxon>Hyphomicrobiales</taxon>
        <taxon>Nitrobacteraceae</taxon>
        <taxon>Afipia</taxon>
    </lineage>
</organism>
<dbReference type="Proteomes" id="UP000521227">
    <property type="component" value="Unassembled WGS sequence"/>
</dbReference>
<evidence type="ECO:0000313" key="2">
    <source>
        <dbReference type="Proteomes" id="UP000521227"/>
    </source>
</evidence>
<dbReference type="AlphaFoldDB" id="A0A840N0B2"/>
<dbReference type="EMBL" id="JACHIJ010000005">
    <property type="protein sequence ID" value="MBB5053523.1"/>
    <property type="molecule type" value="Genomic_DNA"/>
</dbReference>
<protein>
    <submittedName>
        <fullName evidence="1">Uncharacterized protein</fullName>
    </submittedName>
</protein>
<evidence type="ECO:0000313" key="1">
    <source>
        <dbReference type="EMBL" id="MBB5053523.1"/>
    </source>
</evidence>
<name>A0A840N0B2_9BRAD</name>
<accession>A0A840N0B2</accession>
<dbReference type="RefSeq" id="WP_184087154.1">
    <property type="nucleotide sequence ID" value="NZ_JACHIJ010000005.1"/>
</dbReference>
<comment type="caution">
    <text evidence="1">The sequence shown here is derived from an EMBL/GenBank/DDBJ whole genome shotgun (WGS) entry which is preliminary data.</text>
</comment>
<reference evidence="1 2" key="1">
    <citation type="submission" date="2020-08" db="EMBL/GenBank/DDBJ databases">
        <title>Genomic Encyclopedia of Type Strains, Phase IV (KMG-IV): sequencing the most valuable type-strain genomes for metagenomic binning, comparative biology and taxonomic classification.</title>
        <authorList>
            <person name="Goeker M."/>
        </authorList>
    </citation>
    <scope>NUCLEOTIDE SEQUENCE [LARGE SCALE GENOMIC DNA]</scope>
    <source>
        <strain evidence="1 2">DSM 17498</strain>
    </source>
</reference>
<gene>
    <name evidence="1" type="ORF">HNQ36_003523</name>
</gene>